<dbReference type="InterPro" id="IPR018712">
    <property type="entry name" value="Tle1-like_cat"/>
</dbReference>
<dbReference type="Pfam" id="PF09994">
    <property type="entry name" value="T6SS_Tle1-like_cat"/>
    <property type="match status" value="1"/>
</dbReference>
<feature type="domain" description="T6SS Phospholipase effector Tle1-like catalytic" evidence="1">
    <location>
        <begin position="15"/>
        <end position="84"/>
    </location>
</feature>
<reference evidence="2" key="1">
    <citation type="submission" date="2022-07" db="EMBL/GenBank/DDBJ databases">
        <title>Genome Sequence of Physisporinus lineatus.</title>
        <authorList>
            <person name="Buettner E."/>
        </authorList>
    </citation>
    <scope>NUCLEOTIDE SEQUENCE</scope>
    <source>
        <strain evidence="2">VT162</strain>
    </source>
</reference>
<gene>
    <name evidence="2" type="ORF">NLI96_g7753</name>
</gene>
<comment type="caution">
    <text evidence="2">The sequence shown here is derived from an EMBL/GenBank/DDBJ whole genome shotgun (WGS) entry which is preliminary data.</text>
</comment>
<evidence type="ECO:0000313" key="3">
    <source>
        <dbReference type="Proteomes" id="UP001212997"/>
    </source>
</evidence>
<accession>A0AAD5V382</accession>
<protein>
    <recommendedName>
        <fullName evidence="1">T6SS Phospholipase effector Tle1-like catalytic domain-containing protein</fullName>
    </recommendedName>
</protein>
<sequence length="294" mass="33268">MRHQGHQGTERRQSGEVVVYHVGEDTVGHYSSGKTTKQSCSFDRDACEGYWWLMDHTRRGDRINIFGASVGAYQAKTLVAMINSGRAKDALNPSEEAVRIRSALGHQSSTVHHQSDLVLSLANVSRCHVALGDLFEARSYAEKAVRLHQEVQRDAPGQFEAELVSSLNALFAVEFHEEKWSTSVEMAQEIVRIQEHLARRIPREIAPGLADAFYHLTSCLSKLDQHDEALDAIKRTVFIPENLVYKWPQVDVFKQRLDTSFQRIIMQACSPNCQVFSLISDITRRCLLSFNVQI</sequence>
<name>A0AAD5V382_9APHY</name>
<evidence type="ECO:0000313" key="2">
    <source>
        <dbReference type="EMBL" id="KAJ3481292.1"/>
    </source>
</evidence>
<dbReference type="EMBL" id="JANAWD010000329">
    <property type="protein sequence ID" value="KAJ3481292.1"/>
    <property type="molecule type" value="Genomic_DNA"/>
</dbReference>
<proteinExistence type="predicted"/>
<dbReference type="AlphaFoldDB" id="A0AAD5V382"/>
<dbReference type="SUPFAM" id="SSF48452">
    <property type="entry name" value="TPR-like"/>
    <property type="match status" value="1"/>
</dbReference>
<dbReference type="InterPro" id="IPR011990">
    <property type="entry name" value="TPR-like_helical_dom_sf"/>
</dbReference>
<evidence type="ECO:0000259" key="1">
    <source>
        <dbReference type="Pfam" id="PF09994"/>
    </source>
</evidence>
<dbReference type="Gene3D" id="1.25.40.10">
    <property type="entry name" value="Tetratricopeptide repeat domain"/>
    <property type="match status" value="1"/>
</dbReference>
<keyword evidence="3" id="KW-1185">Reference proteome</keyword>
<dbReference type="Proteomes" id="UP001212997">
    <property type="component" value="Unassembled WGS sequence"/>
</dbReference>
<organism evidence="2 3">
    <name type="scientific">Meripilus lineatus</name>
    <dbReference type="NCBI Taxonomy" id="2056292"/>
    <lineage>
        <taxon>Eukaryota</taxon>
        <taxon>Fungi</taxon>
        <taxon>Dikarya</taxon>
        <taxon>Basidiomycota</taxon>
        <taxon>Agaricomycotina</taxon>
        <taxon>Agaricomycetes</taxon>
        <taxon>Polyporales</taxon>
        <taxon>Meripilaceae</taxon>
        <taxon>Meripilus</taxon>
    </lineage>
</organism>